<dbReference type="RefSeq" id="WP_064854949.1">
    <property type="nucleotide sequence ID" value="NZ_LZIM01000049.1"/>
</dbReference>
<dbReference type="OrthoDB" id="9763453at2"/>
<evidence type="ECO:0000313" key="7">
    <source>
        <dbReference type="EMBL" id="OBG06649.1"/>
    </source>
</evidence>
<evidence type="ECO:0000256" key="3">
    <source>
        <dbReference type="ARBA" id="ARBA00022576"/>
    </source>
</evidence>
<comment type="caution">
    <text evidence="7">The sequence shown here is derived from an EMBL/GenBank/DDBJ whole genome shotgun (WGS) entry which is preliminary data.</text>
</comment>
<proteinExistence type="inferred from homology"/>
<dbReference type="InterPro" id="IPR051326">
    <property type="entry name" value="Kynurenine-oxoglutarate_AT"/>
</dbReference>
<protein>
    <submittedName>
        <fullName evidence="7">Aminotransferase</fullName>
    </submittedName>
</protein>
<evidence type="ECO:0000256" key="2">
    <source>
        <dbReference type="ARBA" id="ARBA00007441"/>
    </source>
</evidence>
<dbReference type="GO" id="GO:0016212">
    <property type="term" value="F:kynurenine-oxoglutarate transaminase activity"/>
    <property type="evidence" value="ECO:0007669"/>
    <property type="project" value="TreeGrafter"/>
</dbReference>
<dbReference type="Proteomes" id="UP000093985">
    <property type="component" value="Unassembled WGS sequence"/>
</dbReference>
<feature type="domain" description="Aminotransferase class I/classII large" evidence="6">
    <location>
        <begin position="27"/>
        <end position="386"/>
    </location>
</feature>
<dbReference type="AlphaFoldDB" id="A0A1A2EQ31"/>
<comment type="similarity">
    <text evidence="2">Belongs to the class-I pyridoxal-phosphate-dependent aminotransferase family.</text>
</comment>
<dbReference type="FunFam" id="3.40.640.10:FF:000024">
    <property type="entry name" value="Kynurenine--oxoglutarate transaminase 3"/>
    <property type="match status" value="1"/>
</dbReference>
<evidence type="ECO:0000313" key="8">
    <source>
        <dbReference type="Proteomes" id="UP000093985"/>
    </source>
</evidence>
<dbReference type="InterPro" id="IPR015424">
    <property type="entry name" value="PyrdxlP-dep_Trfase"/>
</dbReference>
<dbReference type="CDD" id="cd00609">
    <property type="entry name" value="AAT_like"/>
    <property type="match status" value="1"/>
</dbReference>
<evidence type="ECO:0000259" key="6">
    <source>
        <dbReference type="Pfam" id="PF00155"/>
    </source>
</evidence>
<name>A0A1A2EQ31_MYCSD</name>
<accession>A0A1A2EQ31</accession>
<dbReference type="GO" id="GO:0005737">
    <property type="term" value="C:cytoplasm"/>
    <property type="evidence" value="ECO:0007669"/>
    <property type="project" value="TreeGrafter"/>
</dbReference>
<keyword evidence="4 7" id="KW-0808">Transferase</keyword>
<dbReference type="InterPro" id="IPR004839">
    <property type="entry name" value="Aminotransferase_I/II_large"/>
</dbReference>
<keyword evidence="3 7" id="KW-0032">Aminotransferase</keyword>
<gene>
    <name evidence="7" type="ORF">A5771_07765</name>
</gene>
<sequence>MTVSRLQPYATTIFAEMSALAARIGAVNLGQGFPDEDGPTAMLDAARAAIAVGVNQYPPGLGVPALREAIARQRSRHFGIDYDPETEVLVTVGATEAIAAAVLGLVEPDSEVLLIEPFYDSYSPVVAMAGARRVSVSLVPDGRGFALDADALRRAITPATRALIVNSPHNPTGTVFTESELAAIARIAVEADLLVIADEVYEHLVFAGRTHLPLAGFEGMAERTVTISSAAKMFNCTGWKIGWTCGPAELLAGVRAAKQYLTYVGGAPFQPAVALALDAEDAWVSALRTTMQTRRDRLSDGLRQVGFEVHDSFGTYFLCADPRPLGYDDSTAFCAELPHRAGVAAIPLSAFCVPAAEATAPEVWNHLVRFTFVKPENTLDEAIRRLAVLREGPVTAR</sequence>
<dbReference type="InterPro" id="IPR015422">
    <property type="entry name" value="PyrdxlP-dep_Trfase_small"/>
</dbReference>
<dbReference type="Pfam" id="PF00155">
    <property type="entry name" value="Aminotran_1_2"/>
    <property type="match status" value="1"/>
</dbReference>
<reference evidence="8" key="1">
    <citation type="submission" date="2016-06" db="EMBL/GenBank/DDBJ databases">
        <authorList>
            <person name="Sutton G."/>
            <person name="Brinkac L."/>
            <person name="Sanka R."/>
            <person name="Adams M."/>
            <person name="Lau E."/>
            <person name="Mehaffy C."/>
            <person name="Tameris M."/>
            <person name="Hatherill M."/>
            <person name="Hanekom W."/>
            <person name="Mahomed H."/>
            <person name="Mcshane H."/>
        </authorList>
    </citation>
    <scope>NUCLEOTIDE SEQUENCE [LARGE SCALE GENOMIC DNA]</scope>
    <source>
        <strain evidence="8">852014-51077_SCH5608930-a</strain>
    </source>
</reference>
<comment type="cofactor">
    <cofactor evidence="1">
        <name>pyridoxal 5'-phosphate</name>
        <dbReference type="ChEBI" id="CHEBI:597326"/>
    </cofactor>
</comment>
<dbReference type="Gene3D" id="3.40.640.10">
    <property type="entry name" value="Type I PLP-dependent aspartate aminotransferase-like (Major domain)"/>
    <property type="match status" value="1"/>
</dbReference>
<evidence type="ECO:0000256" key="4">
    <source>
        <dbReference type="ARBA" id="ARBA00022679"/>
    </source>
</evidence>
<dbReference type="InterPro" id="IPR015421">
    <property type="entry name" value="PyrdxlP-dep_Trfase_major"/>
</dbReference>
<dbReference type="PANTHER" id="PTHR43807">
    <property type="entry name" value="FI04487P"/>
    <property type="match status" value="1"/>
</dbReference>
<keyword evidence="5" id="KW-0663">Pyridoxal phosphate</keyword>
<dbReference type="Gene3D" id="3.90.1150.10">
    <property type="entry name" value="Aspartate Aminotransferase, domain 1"/>
    <property type="match status" value="1"/>
</dbReference>
<dbReference type="SUPFAM" id="SSF53383">
    <property type="entry name" value="PLP-dependent transferases"/>
    <property type="match status" value="1"/>
</dbReference>
<dbReference type="EMBL" id="LZIN01000047">
    <property type="protein sequence ID" value="OBG06649.1"/>
    <property type="molecule type" value="Genomic_DNA"/>
</dbReference>
<evidence type="ECO:0000256" key="1">
    <source>
        <dbReference type="ARBA" id="ARBA00001933"/>
    </source>
</evidence>
<organism evidence="7 8">
    <name type="scientific">Mycolicibacter sinensis (strain JDM601)</name>
    <name type="common">Mycobacterium sinense</name>
    <dbReference type="NCBI Taxonomy" id="875328"/>
    <lineage>
        <taxon>Bacteria</taxon>
        <taxon>Bacillati</taxon>
        <taxon>Actinomycetota</taxon>
        <taxon>Actinomycetes</taxon>
        <taxon>Mycobacteriales</taxon>
        <taxon>Mycobacteriaceae</taxon>
        <taxon>Mycolicibacter</taxon>
    </lineage>
</organism>
<dbReference type="GO" id="GO:0030170">
    <property type="term" value="F:pyridoxal phosphate binding"/>
    <property type="evidence" value="ECO:0007669"/>
    <property type="project" value="InterPro"/>
</dbReference>
<dbReference type="NCBIfam" id="NF005855">
    <property type="entry name" value="PRK07777.1"/>
    <property type="match status" value="1"/>
</dbReference>
<evidence type="ECO:0000256" key="5">
    <source>
        <dbReference type="ARBA" id="ARBA00022898"/>
    </source>
</evidence>
<dbReference type="PANTHER" id="PTHR43807:SF20">
    <property type="entry name" value="FI04487P"/>
    <property type="match status" value="1"/>
</dbReference>